<evidence type="ECO:0000256" key="5">
    <source>
        <dbReference type="ARBA" id="ARBA00023163"/>
    </source>
</evidence>
<accession>A0ABU5V4B2</accession>
<dbReference type="Pfam" id="PF08281">
    <property type="entry name" value="Sigma70_r4_2"/>
    <property type="match status" value="1"/>
</dbReference>
<dbReference type="InterPro" id="IPR007627">
    <property type="entry name" value="RNA_pol_sigma70_r2"/>
</dbReference>
<evidence type="ECO:0000256" key="1">
    <source>
        <dbReference type="ARBA" id="ARBA00010641"/>
    </source>
</evidence>
<dbReference type="InterPro" id="IPR036388">
    <property type="entry name" value="WH-like_DNA-bd_sf"/>
</dbReference>
<evidence type="ECO:0000259" key="7">
    <source>
        <dbReference type="Pfam" id="PF04542"/>
    </source>
</evidence>
<dbReference type="PANTHER" id="PTHR43133:SF51">
    <property type="entry name" value="RNA POLYMERASE SIGMA FACTOR"/>
    <property type="match status" value="1"/>
</dbReference>
<comment type="similarity">
    <text evidence="1 6">Belongs to the sigma-70 factor family. ECF subfamily.</text>
</comment>
<dbReference type="InterPro" id="IPR039425">
    <property type="entry name" value="RNA_pol_sigma-70-like"/>
</dbReference>
<dbReference type="PROSITE" id="PS01063">
    <property type="entry name" value="SIGMA70_ECF"/>
    <property type="match status" value="1"/>
</dbReference>
<name>A0ABU5V4B2_9GAMM</name>
<evidence type="ECO:0000256" key="4">
    <source>
        <dbReference type="ARBA" id="ARBA00023125"/>
    </source>
</evidence>
<dbReference type="InterPro" id="IPR013324">
    <property type="entry name" value="RNA_pol_sigma_r3/r4-like"/>
</dbReference>
<dbReference type="Proteomes" id="UP001301653">
    <property type="component" value="Unassembled WGS sequence"/>
</dbReference>
<dbReference type="InterPro" id="IPR013325">
    <property type="entry name" value="RNA_pol_sigma_r2"/>
</dbReference>
<dbReference type="InterPro" id="IPR000838">
    <property type="entry name" value="RNA_pol_sigma70_ECF_CS"/>
</dbReference>
<keyword evidence="5 6" id="KW-0804">Transcription</keyword>
<dbReference type="EMBL" id="JAYFUH010000063">
    <property type="protein sequence ID" value="MEA5666915.1"/>
    <property type="molecule type" value="Genomic_DNA"/>
</dbReference>
<dbReference type="RefSeq" id="WP_132864625.1">
    <property type="nucleotide sequence ID" value="NZ_JAYFUH010000063.1"/>
</dbReference>
<dbReference type="PANTHER" id="PTHR43133">
    <property type="entry name" value="RNA POLYMERASE ECF-TYPE SIGMA FACTO"/>
    <property type="match status" value="1"/>
</dbReference>
<dbReference type="SUPFAM" id="SSF88659">
    <property type="entry name" value="Sigma3 and sigma4 domains of RNA polymerase sigma factors"/>
    <property type="match status" value="1"/>
</dbReference>
<evidence type="ECO:0000313" key="10">
    <source>
        <dbReference type="Proteomes" id="UP001301653"/>
    </source>
</evidence>
<sequence>MKPALAPQDIARQVQDARRGSQAAYAWLYRSFAPLVHAIHLGAAARARVDDLTQETFVLAFARLDQLREPERFGPWIAMIARRMRPAATVETVAIGDCADPPWGGVGPESMAQAGEALQAIRALPLAYRETLILRLVEGLSGAEIAALTGLTPQSVRVNLHRGMGRLREALGIVQRPEENNDGG</sequence>
<keyword evidence="3 6" id="KW-0731">Sigma factor</keyword>
<keyword evidence="10" id="KW-1185">Reference proteome</keyword>
<evidence type="ECO:0000259" key="8">
    <source>
        <dbReference type="Pfam" id="PF08281"/>
    </source>
</evidence>
<evidence type="ECO:0000313" key="9">
    <source>
        <dbReference type="EMBL" id="MEA5666915.1"/>
    </source>
</evidence>
<evidence type="ECO:0000256" key="2">
    <source>
        <dbReference type="ARBA" id="ARBA00023015"/>
    </source>
</evidence>
<gene>
    <name evidence="9" type="ORF">VA603_05120</name>
</gene>
<dbReference type="SUPFAM" id="SSF88946">
    <property type="entry name" value="Sigma2 domain of RNA polymerase sigma factors"/>
    <property type="match status" value="1"/>
</dbReference>
<feature type="domain" description="RNA polymerase sigma factor 70 region 4 type 2" evidence="8">
    <location>
        <begin position="116"/>
        <end position="167"/>
    </location>
</feature>
<dbReference type="Gene3D" id="1.10.1740.10">
    <property type="match status" value="1"/>
</dbReference>
<evidence type="ECO:0000256" key="3">
    <source>
        <dbReference type="ARBA" id="ARBA00023082"/>
    </source>
</evidence>
<dbReference type="Pfam" id="PF04542">
    <property type="entry name" value="Sigma70_r2"/>
    <property type="match status" value="1"/>
</dbReference>
<keyword evidence="2 6" id="KW-0805">Transcription regulation</keyword>
<proteinExistence type="inferred from homology"/>
<feature type="domain" description="RNA polymerase sigma-70 region 2" evidence="7">
    <location>
        <begin position="28"/>
        <end position="83"/>
    </location>
</feature>
<keyword evidence="4 6" id="KW-0238">DNA-binding</keyword>
<dbReference type="CDD" id="cd06171">
    <property type="entry name" value="Sigma70_r4"/>
    <property type="match status" value="1"/>
</dbReference>
<organism evidence="9 10">
    <name type="scientific">Stenotrophomonas capsici</name>
    <dbReference type="NCBI Taxonomy" id="3110230"/>
    <lineage>
        <taxon>Bacteria</taxon>
        <taxon>Pseudomonadati</taxon>
        <taxon>Pseudomonadota</taxon>
        <taxon>Gammaproteobacteria</taxon>
        <taxon>Lysobacterales</taxon>
        <taxon>Lysobacteraceae</taxon>
        <taxon>Stenotrophomonas</taxon>
    </lineage>
</organism>
<comment type="caution">
    <text evidence="9">The sequence shown here is derived from an EMBL/GenBank/DDBJ whole genome shotgun (WGS) entry which is preliminary data.</text>
</comment>
<reference evidence="9 10" key="1">
    <citation type="submission" date="2023-12" db="EMBL/GenBank/DDBJ databases">
        <title>Stenotrophomonas guangdongensis sp. nov., isolated from wilted pepper plants (Capsicum annuum).</title>
        <authorList>
            <person name="Qiu M."/>
            <person name="Li Y."/>
            <person name="Liu Q."/>
            <person name="Zhang X."/>
            <person name="Huang Y."/>
            <person name="Guo R."/>
            <person name="Hu M."/>
            <person name="Zhou J."/>
            <person name="Zhou X."/>
        </authorList>
    </citation>
    <scope>NUCLEOTIDE SEQUENCE [LARGE SCALE GENOMIC DNA]</scope>
    <source>
        <strain evidence="9 10">MH1</strain>
    </source>
</reference>
<evidence type="ECO:0000256" key="6">
    <source>
        <dbReference type="RuleBase" id="RU000716"/>
    </source>
</evidence>
<dbReference type="InterPro" id="IPR013249">
    <property type="entry name" value="RNA_pol_sigma70_r4_t2"/>
</dbReference>
<protein>
    <recommendedName>
        <fullName evidence="6">RNA polymerase sigma factor</fullName>
    </recommendedName>
</protein>
<dbReference type="Gene3D" id="1.10.10.10">
    <property type="entry name" value="Winged helix-like DNA-binding domain superfamily/Winged helix DNA-binding domain"/>
    <property type="match status" value="1"/>
</dbReference>